<dbReference type="PANTHER" id="PTHR33327:SF3">
    <property type="entry name" value="RNA-DIRECTED DNA POLYMERASE"/>
    <property type="match status" value="1"/>
</dbReference>
<dbReference type="Pfam" id="PF23055">
    <property type="entry name" value="DUF7041"/>
    <property type="match status" value="1"/>
</dbReference>
<dbReference type="PANTHER" id="PTHR33327">
    <property type="entry name" value="ENDONUCLEASE"/>
    <property type="match status" value="1"/>
</dbReference>
<evidence type="ECO:0000256" key="1">
    <source>
        <dbReference type="SAM" id="MobiDB-lite"/>
    </source>
</evidence>
<evidence type="ECO:0000259" key="2">
    <source>
        <dbReference type="Pfam" id="PF23055"/>
    </source>
</evidence>
<evidence type="ECO:0000313" key="3">
    <source>
        <dbReference type="EMBL" id="KAL3392523.1"/>
    </source>
</evidence>
<name>A0ABD2WHT1_9HYME</name>
<reference evidence="3 4" key="1">
    <citation type="journal article" date="2024" name="bioRxiv">
        <title>A reference genome for Trichogramma kaykai: A tiny desert-dwelling parasitoid wasp with competing sex-ratio distorters.</title>
        <authorList>
            <person name="Culotta J."/>
            <person name="Lindsey A.R."/>
        </authorList>
    </citation>
    <scope>NUCLEOTIDE SEQUENCE [LARGE SCALE GENOMIC DNA]</scope>
    <source>
        <strain evidence="3 4">KSX58</strain>
    </source>
</reference>
<dbReference type="InterPro" id="IPR055469">
    <property type="entry name" value="DUF7041"/>
</dbReference>
<feature type="region of interest" description="Disordered" evidence="1">
    <location>
        <begin position="183"/>
        <end position="220"/>
    </location>
</feature>
<accession>A0ABD2WHT1</accession>
<feature type="compositionally biased region" description="Basic and acidic residues" evidence="1">
    <location>
        <begin position="432"/>
        <end position="441"/>
    </location>
</feature>
<feature type="domain" description="DUF7041" evidence="2">
    <location>
        <begin position="231"/>
        <end position="315"/>
    </location>
</feature>
<comment type="caution">
    <text evidence="3">The sequence shown here is derived from an EMBL/GenBank/DDBJ whole genome shotgun (WGS) entry which is preliminary data.</text>
</comment>
<organism evidence="3 4">
    <name type="scientific">Trichogramma kaykai</name>
    <dbReference type="NCBI Taxonomy" id="54128"/>
    <lineage>
        <taxon>Eukaryota</taxon>
        <taxon>Metazoa</taxon>
        <taxon>Ecdysozoa</taxon>
        <taxon>Arthropoda</taxon>
        <taxon>Hexapoda</taxon>
        <taxon>Insecta</taxon>
        <taxon>Pterygota</taxon>
        <taxon>Neoptera</taxon>
        <taxon>Endopterygota</taxon>
        <taxon>Hymenoptera</taxon>
        <taxon>Apocrita</taxon>
        <taxon>Proctotrupomorpha</taxon>
        <taxon>Chalcidoidea</taxon>
        <taxon>Trichogrammatidae</taxon>
        <taxon>Trichogramma</taxon>
    </lineage>
</organism>
<dbReference type="Proteomes" id="UP001627154">
    <property type="component" value="Unassembled WGS sequence"/>
</dbReference>
<dbReference type="EMBL" id="JBJJXI010000103">
    <property type="protein sequence ID" value="KAL3392523.1"/>
    <property type="molecule type" value="Genomic_DNA"/>
</dbReference>
<dbReference type="AlphaFoldDB" id="A0ABD2WHT1"/>
<protein>
    <recommendedName>
        <fullName evidence="2">DUF7041 domain-containing protein</fullName>
    </recommendedName>
</protein>
<proteinExistence type="predicted"/>
<evidence type="ECO:0000313" key="4">
    <source>
        <dbReference type="Proteomes" id="UP001627154"/>
    </source>
</evidence>
<gene>
    <name evidence="3" type="ORF">TKK_012842</name>
</gene>
<feature type="compositionally biased region" description="Polar residues" evidence="1">
    <location>
        <begin position="183"/>
        <end position="214"/>
    </location>
</feature>
<sequence>MADGLDKGASGNHNKSDVYASPVLSDDEELSERESTLKRRLMLAEEQVALLQHQLSASMNNSVNVSLHQQVVLSTSVESSSQLSTSPVDVKNTLTHSVADNKLAPFSFQSMPPAAKFNWNPTASPFSFGFPSATQNSSSSVSKYNLSYRFPPVSSVASSSQRAETSTTFSATHGSVLFAPSSVPGTGSPQLPLTGNGSQPPTFTEPRNSQQSVFSPAPAVPQRSYNRPIKVPDFFTYDPTLWFKLLESEFSLLSITDDNLKFCSVITNAGANICKSSSAFLKSIPDAELEKYSKLKQHLISKYSQTVHQKMNQLLAGVSLEGKKPSDLYNEMSSLAQGHVSVETVLLLWYRHLPTELVMVLDEAVTSANAPQAIAKADRLFEHMKHKLTPQVCAVASPNSSQAVDDALVNKISEIVISAVSSKLELNSTRGRSRERQEKSQSPRSSSKPRFGENKDLCWYHHKYKEKARDCSTPPCAWPQYKKFYAKESTLN</sequence>
<feature type="region of interest" description="Disordered" evidence="1">
    <location>
        <begin position="427"/>
        <end position="453"/>
    </location>
</feature>
<feature type="region of interest" description="Disordered" evidence="1">
    <location>
        <begin position="1"/>
        <end position="32"/>
    </location>
</feature>
<keyword evidence="4" id="KW-1185">Reference proteome</keyword>